<feature type="transmembrane region" description="Helical" evidence="1">
    <location>
        <begin position="7"/>
        <end position="32"/>
    </location>
</feature>
<keyword evidence="1" id="KW-0812">Transmembrane</keyword>
<dbReference type="EMBL" id="MTSD02000004">
    <property type="protein sequence ID" value="OOV86775.1"/>
    <property type="molecule type" value="Genomic_DNA"/>
</dbReference>
<keyword evidence="4" id="KW-1185">Reference proteome</keyword>
<reference evidence="3" key="1">
    <citation type="submission" date="2017-02" db="EMBL/GenBank/DDBJ databases">
        <title>Draft Genome Sequence of the Salt Water Bacterium Oceanospirillum linum ATCC 11336.</title>
        <authorList>
            <person name="Trachtenberg A.M."/>
            <person name="Carney J.G."/>
            <person name="Linnane J.D."/>
            <person name="Rheaume B.A."/>
            <person name="Pitts N.L."/>
            <person name="Mykles D.L."/>
            <person name="Maclea K.S."/>
        </authorList>
    </citation>
    <scope>NUCLEOTIDE SEQUENCE [LARGE SCALE GENOMIC DNA]</scope>
    <source>
        <strain evidence="3">ATCC 11336</strain>
    </source>
</reference>
<evidence type="ECO:0000313" key="3">
    <source>
        <dbReference type="EMBL" id="OOV86775.1"/>
    </source>
</evidence>
<sequence>MRGTPTLLSLSVSGLRFIGLYFVFLPVFLIMLPGVTSAQADASAAVDEVDAKFGWLDDPSGDLSLQQAINRFEYNGFKPIGGSLSRGYTLSDSWLSLTLTASELMDFDYLWMEPSQLNEVDVYYQTGINASEAGNYLKLSLGDHGDSAEKPYLHFRMLFPLKSMRSYL</sequence>
<proteinExistence type="predicted"/>
<gene>
    <name evidence="3" type="ORF">BTA35_0210720</name>
</gene>
<dbReference type="InterPro" id="IPR011622">
    <property type="entry name" value="7TMR_DISM_rcpt_extracell_dom2"/>
</dbReference>
<name>A0A1T1HAD2_OCELI</name>
<keyword evidence="1" id="KW-0472">Membrane</keyword>
<dbReference type="Gene3D" id="2.60.40.2380">
    <property type="match status" value="1"/>
</dbReference>
<protein>
    <recommendedName>
        <fullName evidence="2">7TM-DISM receptor extracellular domain-containing protein</fullName>
    </recommendedName>
</protein>
<dbReference type="Pfam" id="PF07696">
    <property type="entry name" value="7TMR-DISMED2"/>
    <property type="match status" value="1"/>
</dbReference>
<comment type="caution">
    <text evidence="3">The sequence shown here is derived from an EMBL/GenBank/DDBJ whole genome shotgun (WGS) entry which is preliminary data.</text>
</comment>
<organism evidence="3 4">
    <name type="scientific">Oceanospirillum linum</name>
    <dbReference type="NCBI Taxonomy" id="966"/>
    <lineage>
        <taxon>Bacteria</taxon>
        <taxon>Pseudomonadati</taxon>
        <taxon>Pseudomonadota</taxon>
        <taxon>Gammaproteobacteria</taxon>
        <taxon>Oceanospirillales</taxon>
        <taxon>Oceanospirillaceae</taxon>
        <taxon>Oceanospirillum</taxon>
    </lineage>
</organism>
<keyword evidence="1" id="KW-1133">Transmembrane helix</keyword>
<accession>A0A1T1HAD2</accession>
<dbReference type="Proteomes" id="UP000190064">
    <property type="component" value="Unassembled WGS sequence"/>
</dbReference>
<feature type="domain" description="7TM-DISM receptor extracellular" evidence="2">
    <location>
        <begin position="53"/>
        <end position="162"/>
    </location>
</feature>
<dbReference type="AlphaFoldDB" id="A0A1T1HAD2"/>
<evidence type="ECO:0000313" key="4">
    <source>
        <dbReference type="Proteomes" id="UP000190064"/>
    </source>
</evidence>
<dbReference type="STRING" id="966.BTA35_0210720"/>
<evidence type="ECO:0000259" key="2">
    <source>
        <dbReference type="Pfam" id="PF07696"/>
    </source>
</evidence>
<evidence type="ECO:0000256" key="1">
    <source>
        <dbReference type="SAM" id="Phobius"/>
    </source>
</evidence>